<evidence type="ECO:0000313" key="4">
    <source>
        <dbReference type="Proteomes" id="UP000281474"/>
    </source>
</evidence>
<dbReference type="Proteomes" id="UP000281474">
    <property type="component" value="Unassembled WGS sequence"/>
</dbReference>
<keyword evidence="2" id="KW-0472">Membrane</keyword>
<feature type="transmembrane region" description="Helical" evidence="2">
    <location>
        <begin position="216"/>
        <end position="239"/>
    </location>
</feature>
<keyword evidence="2" id="KW-1133">Transmembrane helix</keyword>
<protein>
    <submittedName>
        <fullName evidence="3">Uncharacterized protein</fullName>
    </submittedName>
</protein>
<feature type="region of interest" description="Disordered" evidence="1">
    <location>
        <begin position="111"/>
        <end position="131"/>
    </location>
</feature>
<sequence length="312" mass="35209">MAFRLWTYKRPFHYEGNNYEVKYFCSLTTYTSQLYCNGSLIDECTHSFDGDFKVVKHKFQSPSHSQKLVVSVGYYNWLNVGIEVRDNDTLVYASHPEKDIHFATDKLESLGISDSSPEADEKRQQQKEQWKKNKPSLLADIGIGAAFFMVAKITGDLTLAAFTGVSLGLMLVVIQRFVKVDLLGGFAVFGTVMLLISALFSIGFQSEALVQLKGTFMGIISASALIVDGIFNKGCYFGARFERYVNKQIKYQFFVLGLAVIGLCMAAINYAVATQLSEDMWLTYDTYVEMPIYLLMLCILIWRADKKTKISD</sequence>
<name>A0A3L8PR44_9GAMM</name>
<keyword evidence="2" id="KW-0812">Transmembrane</keyword>
<comment type="caution">
    <text evidence="3">The sequence shown here is derived from an EMBL/GenBank/DDBJ whole genome shotgun (WGS) entry which is preliminary data.</text>
</comment>
<feature type="transmembrane region" description="Helical" evidence="2">
    <location>
        <begin position="159"/>
        <end position="178"/>
    </location>
</feature>
<feature type="transmembrane region" description="Helical" evidence="2">
    <location>
        <begin position="251"/>
        <end position="272"/>
    </location>
</feature>
<organism evidence="3 4">
    <name type="scientific">Parashewanella curva</name>
    <dbReference type="NCBI Taxonomy" id="2338552"/>
    <lineage>
        <taxon>Bacteria</taxon>
        <taxon>Pseudomonadati</taxon>
        <taxon>Pseudomonadota</taxon>
        <taxon>Gammaproteobacteria</taxon>
        <taxon>Alteromonadales</taxon>
        <taxon>Shewanellaceae</taxon>
        <taxon>Parashewanella</taxon>
    </lineage>
</organism>
<evidence type="ECO:0000256" key="1">
    <source>
        <dbReference type="SAM" id="MobiDB-lite"/>
    </source>
</evidence>
<dbReference type="RefSeq" id="WP_121840845.1">
    <property type="nucleotide sequence ID" value="NZ_ML014887.1"/>
</dbReference>
<keyword evidence="4" id="KW-1185">Reference proteome</keyword>
<dbReference type="AlphaFoldDB" id="A0A3L8PR44"/>
<feature type="transmembrane region" description="Helical" evidence="2">
    <location>
        <begin position="185"/>
        <end position="204"/>
    </location>
</feature>
<evidence type="ECO:0000313" key="3">
    <source>
        <dbReference type="EMBL" id="RLV57815.1"/>
    </source>
</evidence>
<dbReference type="EMBL" id="QZEI01000138">
    <property type="protein sequence ID" value="RLV57815.1"/>
    <property type="molecule type" value="Genomic_DNA"/>
</dbReference>
<proteinExistence type="predicted"/>
<reference evidence="3 4" key="1">
    <citation type="submission" date="2018-09" db="EMBL/GenBank/DDBJ databases">
        <title>Phylogeny of the Shewanellaceae, and recommendation for two new genera, Pseudoshewanella and Parashewanella.</title>
        <authorList>
            <person name="Wang G."/>
        </authorList>
    </citation>
    <scope>NUCLEOTIDE SEQUENCE [LARGE SCALE GENOMIC DNA]</scope>
    <source>
        <strain evidence="3 4">C51</strain>
    </source>
</reference>
<feature type="compositionally biased region" description="Basic and acidic residues" evidence="1">
    <location>
        <begin position="119"/>
        <end position="131"/>
    </location>
</feature>
<dbReference type="OrthoDB" id="111868at2"/>
<gene>
    <name evidence="3" type="ORF">D5018_20545</name>
</gene>
<feature type="transmembrane region" description="Helical" evidence="2">
    <location>
        <begin position="284"/>
        <end position="302"/>
    </location>
</feature>
<accession>A0A3L8PR44</accession>
<evidence type="ECO:0000256" key="2">
    <source>
        <dbReference type="SAM" id="Phobius"/>
    </source>
</evidence>